<evidence type="ECO:0000313" key="3">
    <source>
        <dbReference type="Proteomes" id="UP000799444"/>
    </source>
</evidence>
<dbReference type="AlphaFoldDB" id="A0A9P4R156"/>
<comment type="caution">
    <text evidence="2">The sequence shown here is derived from an EMBL/GenBank/DDBJ whole genome shotgun (WGS) entry which is preliminary data.</text>
</comment>
<gene>
    <name evidence="2" type="ORF">EJ04DRAFT_551441</name>
</gene>
<evidence type="ECO:0008006" key="4">
    <source>
        <dbReference type="Google" id="ProtNLM"/>
    </source>
</evidence>
<feature type="region of interest" description="Disordered" evidence="1">
    <location>
        <begin position="1"/>
        <end position="25"/>
    </location>
</feature>
<organism evidence="2 3">
    <name type="scientific">Polyplosphaeria fusca</name>
    <dbReference type="NCBI Taxonomy" id="682080"/>
    <lineage>
        <taxon>Eukaryota</taxon>
        <taxon>Fungi</taxon>
        <taxon>Dikarya</taxon>
        <taxon>Ascomycota</taxon>
        <taxon>Pezizomycotina</taxon>
        <taxon>Dothideomycetes</taxon>
        <taxon>Pleosporomycetidae</taxon>
        <taxon>Pleosporales</taxon>
        <taxon>Tetraplosphaeriaceae</taxon>
        <taxon>Polyplosphaeria</taxon>
    </lineage>
</organism>
<proteinExistence type="predicted"/>
<accession>A0A9P4R156</accession>
<evidence type="ECO:0000256" key="1">
    <source>
        <dbReference type="SAM" id="MobiDB-lite"/>
    </source>
</evidence>
<dbReference type="Proteomes" id="UP000799444">
    <property type="component" value="Unassembled WGS sequence"/>
</dbReference>
<protein>
    <recommendedName>
        <fullName evidence="4">C2H2-type domain-containing protein</fullName>
    </recommendedName>
</protein>
<dbReference type="OrthoDB" id="4161727at2759"/>
<sequence length="393" mass="45005">MASSPSAVHRRLKRKRTDDDYAHESHERESVLLKRKCSTNRAMNSSRLLACPILKHDPTRFRSQRSCSSGWPSISRLKEHLFRNHEPKPTCPRCQSMFRTRDDVDVHLQLPYPCPIIRTRREDETQLTEYAKRTLSKRTRKGDDPAHAWVQIYKTCFPSVRDEDVPSPYVETAEDESRRLRHDASRELFDYIHARVPAMLQRVIQKHGVSRRHSTDLATSLLSQLTSMIEAFIDPPDECAPAEISPEPSSSLSSNNANTMPFVFIAREPQRSRYSEEPEPTYYKEPELTYFKEPGTTYSSDNESILSASASYSRASSPISSSDYIFLPPKKHDPPQECAAASFVPNQGYSPTYIFNESSTNENQNLDNQFRFPLQPDSSSYEAAIYVPSSWGI</sequence>
<reference evidence="2" key="1">
    <citation type="journal article" date="2020" name="Stud. Mycol.">
        <title>101 Dothideomycetes genomes: a test case for predicting lifestyles and emergence of pathogens.</title>
        <authorList>
            <person name="Haridas S."/>
            <person name="Albert R."/>
            <person name="Binder M."/>
            <person name="Bloem J."/>
            <person name="Labutti K."/>
            <person name="Salamov A."/>
            <person name="Andreopoulos B."/>
            <person name="Baker S."/>
            <person name="Barry K."/>
            <person name="Bills G."/>
            <person name="Bluhm B."/>
            <person name="Cannon C."/>
            <person name="Castanera R."/>
            <person name="Culley D."/>
            <person name="Daum C."/>
            <person name="Ezra D."/>
            <person name="Gonzalez J."/>
            <person name="Henrissat B."/>
            <person name="Kuo A."/>
            <person name="Liang C."/>
            <person name="Lipzen A."/>
            <person name="Lutzoni F."/>
            <person name="Magnuson J."/>
            <person name="Mondo S."/>
            <person name="Nolan M."/>
            <person name="Ohm R."/>
            <person name="Pangilinan J."/>
            <person name="Park H.-J."/>
            <person name="Ramirez L."/>
            <person name="Alfaro M."/>
            <person name="Sun H."/>
            <person name="Tritt A."/>
            <person name="Yoshinaga Y."/>
            <person name="Zwiers L.-H."/>
            <person name="Turgeon B."/>
            <person name="Goodwin S."/>
            <person name="Spatafora J."/>
            <person name="Crous P."/>
            <person name="Grigoriev I."/>
        </authorList>
    </citation>
    <scope>NUCLEOTIDE SEQUENCE</scope>
    <source>
        <strain evidence="2">CBS 125425</strain>
    </source>
</reference>
<keyword evidence="3" id="KW-1185">Reference proteome</keyword>
<name>A0A9P4R156_9PLEO</name>
<evidence type="ECO:0000313" key="2">
    <source>
        <dbReference type="EMBL" id="KAF2736205.1"/>
    </source>
</evidence>
<feature type="compositionally biased region" description="Basic and acidic residues" evidence="1">
    <location>
        <begin position="16"/>
        <end position="25"/>
    </location>
</feature>
<dbReference type="PANTHER" id="PTHR38166:SF1">
    <property type="entry name" value="C2H2-TYPE DOMAIN-CONTAINING PROTEIN"/>
    <property type="match status" value="1"/>
</dbReference>
<dbReference type="PANTHER" id="PTHR38166">
    <property type="entry name" value="C2H2-TYPE DOMAIN-CONTAINING PROTEIN-RELATED"/>
    <property type="match status" value="1"/>
</dbReference>
<dbReference type="EMBL" id="ML996127">
    <property type="protein sequence ID" value="KAF2736205.1"/>
    <property type="molecule type" value="Genomic_DNA"/>
</dbReference>